<dbReference type="InterPro" id="IPR000297">
    <property type="entry name" value="PPIase_PpiC"/>
</dbReference>
<proteinExistence type="inferred from homology"/>
<evidence type="ECO:0000256" key="1">
    <source>
        <dbReference type="ARBA" id="ARBA00004382"/>
    </source>
</evidence>
<dbReference type="InterPro" id="IPR046357">
    <property type="entry name" value="PPIase_dom_sf"/>
</dbReference>
<keyword evidence="14" id="KW-0413">Isomerase</keyword>
<keyword evidence="14" id="KW-0697">Rotamase</keyword>
<dbReference type="Pfam" id="PF13145">
    <property type="entry name" value="Rotamase_2"/>
    <property type="match status" value="1"/>
</dbReference>
<organism evidence="17 18">
    <name type="scientific">Roseomonas elaeocarpi</name>
    <dbReference type="NCBI Taxonomy" id="907779"/>
    <lineage>
        <taxon>Bacteria</taxon>
        <taxon>Pseudomonadati</taxon>
        <taxon>Pseudomonadota</taxon>
        <taxon>Alphaproteobacteria</taxon>
        <taxon>Acetobacterales</taxon>
        <taxon>Roseomonadaceae</taxon>
        <taxon>Roseomonas</taxon>
    </lineage>
</organism>
<dbReference type="SUPFAM" id="SSF109998">
    <property type="entry name" value="Triger factor/SurA peptide-binding domain-like"/>
    <property type="match status" value="1"/>
</dbReference>
<sequence length="629" mass="67417">MLSAFRRFAGTWVAKVLFLLLVLSFGIWGIEDVVRNFGASPTAVARVGGEEIDLVTAQQAARREMARVQRQLGPNFQQTPEIRQSVAQQAVAALVNSRVMEQEAQSLDVVAPREAVRRYVFAIPAFQAGGQFDRRIFNQFLQGNGLDEPTFLRFVEEELKRQQLAAAVRAGAFAPDALARQLVALAGEQRTVQLVRLRLNDAPEPAAPTEEELRRFHENNPAEFSTPETRTATVARLAAEIVVPEVQVSDAEIQAAYDAAGTRFRKPEQRQLEQVLIADESKARELAESWKNGASFADIAKQAQAAGGQALELGSLDRGGMPVPELAEAAFSAPEGGVTAPIKSAFGWHVLRVVKIEPASTQSLDEVRDQLRTEVAQTKAADLAYQRINDAQDALAGGTKLADVARQAGMRVDTVTTDSTGHDADGKEVALPVPDYARQEALAAIFAASAGQPGRIDESKSGAGFLGIELQSVQPPKLRPFEQVRDAVRAAWVQDARAHAQEVRATALMTATEGGKTLAAAATEAGLGSEQIGPVGRGPGTILPPEMLAPVFATKLNAATMARTADGFAVAQVLSVQPGDTEAPNALAGTRSEVETAMQDELEQSYLDALRRRAKVEVNEGLMAQVAGQ</sequence>
<dbReference type="InterPro" id="IPR027304">
    <property type="entry name" value="Trigger_fact/SurA_dom_sf"/>
</dbReference>
<evidence type="ECO:0000256" key="11">
    <source>
        <dbReference type="ARBA" id="ARBA00038408"/>
    </source>
</evidence>
<reference evidence="17 18" key="1">
    <citation type="submission" date="2024-09" db="EMBL/GenBank/DDBJ databases">
        <authorList>
            <person name="Sun Q."/>
            <person name="Mori K."/>
        </authorList>
    </citation>
    <scope>NUCLEOTIDE SEQUENCE [LARGE SCALE GENOMIC DNA]</scope>
    <source>
        <strain evidence="17 18">TBRC 5777</strain>
    </source>
</reference>
<evidence type="ECO:0000256" key="14">
    <source>
        <dbReference type="PROSITE-ProRule" id="PRU00278"/>
    </source>
</evidence>
<evidence type="ECO:0000259" key="16">
    <source>
        <dbReference type="PROSITE" id="PS50198"/>
    </source>
</evidence>
<keyword evidence="3" id="KW-1003">Cell membrane</keyword>
<evidence type="ECO:0000256" key="9">
    <source>
        <dbReference type="ARBA" id="ARBA00030642"/>
    </source>
</evidence>
<evidence type="ECO:0000256" key="13">
    <source>
        <dbReference type="ARBA" id="ARBA00042775"/>
    </source>
</evidence>
<evidence type="ECO:0000256" key="10">
    <source>
        <dbReference type="ARBA" id="ARBA00031484"/>
    </source>
</evidence>
<comment type="similarity">
    <text evidence="11">Belongs to the PpiD chaperone family.</text>
</comment>
<keyword evidence="18" id="KW-1185">Reference proteome</keyword>
<comment type="subcellular location">
    <subcellularLocation>
        <location evidence="1">Cell inner membrane</location>
        <topology evidence="1">Single-pass type II membrane protein</topology>
        <orientation evidence="1">Periplasmic side</orientation>
    </subcellularLocation>
</comment>
<name>A0ABV6JXE6_9PROT</name>
<keyword evidence="7 15" id="KW-0472">Membrane</keyword>
<feature type="transmembrane region" description="Helical" evidence="15">
    <location>
        <begin position="12"/>
        <end position="30"/>
    </location>
</feature>
<dbReference type="Pfam" id="PF13624">
    <property type="entry name" value="SurA_N_3"/>
    <property type="match status" value="1"/>
</dbReference>
<dbReference type="SUPFAM" id="SSF54534">
    <property type="entry name" value="FKBP-like"/>
    <property type="match status" value="1"/>
</dbReference>
<gene>
    <name evidence="17" type="ORF">ACFFGY_19260</name>
</gene>
<dbReference type="Proteomes" id="UP001589865">
    <property type="component" value="Unassembled WGS sequence"/>
</dbReference>
<keyword evidence="5 15" id="KW-0812">Transmembrane</keyword>
<protein>
    <recommendedName>
        <fullName evidence="2">Parvulin-like PPIase</fullName>
    </recommendedName>
    <alternativeName>
        <fullName evidence="9">Peptidyl-prolyl cis-trans isomerase plp</fullName>
    </alternativeName>
    <alternativeName>
        <fullName evidence="12">Periplasmic chaperone PpiD</fullName>
    </alternativeName>
    <alternativeName>
        <fullName evidence="13">Periplasmic folding chaperone</fullName>
    </alternativeName>
    <alternativeName>
        <fullName evidence="10">Rotamase plp</fullName>
    </alternativeName>
</protein>
<accession>A0ABV6JXE6</accession>
<evidence type="ECO:0000256" key="2">
    <source>
        <dbReference type="ARBA" id="ARBA00018370"/>
    </source>
</evidence>
<evidence type="ECO:0000256" key="3">
    <source>
        <dbReference type="ARBA" id="ARBA00022475"/>
    </source>
</evidence>
<evidence type="ECO:0000256" key="6">
    <source>
        <dbReference type="ARBA" id="ARBA00022989"/>
    </source>
</evidence>
<evidence type="ECO:0000256" key="8">
    <source>
        <dbReference type="ARBA" id="ARBA00023186"/>
    </source>
</evidence>
<evidence type="ECO:0000256" key="4">
    <source>
        <dbReference type="ARBA" id="ARBA00022519"/>
    </source>
</evidence>
<dbReference type="RefSeq" id="WP_377046148.1">
    <property type="nucleotide sequence ID" value="NZ_JBHLUN010000015.1"/>
</dbReference>
<evidence type="ECO:0000313" key="18">
    <source>
        <dbReference type="Proteomes" id="UP001589865"/>
    </source>
</evidence>
<dbReference type="Gene3D" id="1.10.4030.10">
    <property type="entry name" value="Porin chaperone SurA, peptide-binding domain"/>
    <property type="match status" value="1"/>
</dbReference>
<dbReference type="PROSITE" id="PS50198">
    <property type="entry name" value="PPIC_PPIASE_2"/>
    <property type="match status" value="1"/>
</dbReference>
<feature type="domain" description="PpiC" evidence="16">
    <location>
        <begin position="267"/>
        <end position="355"/>
    </location>
</feature>
<dbReference type="Gene3D" id="3.10.50.40">
    <property type="match status" value="1"/>
</dbReference>
<evidence type="ECO:0000256" key="5">
    <source>
        <dbReference type="ARBA" id="ARBA00022692"/>
    </source>
</evidence>
<evidence type="ECO:0000313" key="17">
    <source>
        <dbReference type="EMBL" id="MFC0410397.1"/>
    </source>
</evidence>
<keyword evidence="4" id="KW-0997">Cell inner membrane</keyword>
<keyword evidence="8" id="KW-0143">Chaperone</keyword>
<comment type="caution">
    <text evidence="17">The sequence shown here is derived from an EMBL/GenBank/DDBJ whole genome shotgun (WGS) entry which is preliminary data.</text>
</comment>
<dbReference type="InterPro" id="IPR052029">
    <property type="entry name" value="PpiD_chaperone"/>
</dbReference>
<evidence type="ECO:0000256" key="7">
    <source>
        <dbReference type="ARBA" id="ARBA00023136"/>
    </source>
</evidence>
<dbReference type="EMBL" id="JBHLUN010000015">
    <property type="protein sequence ID" value="MFC0410397.1"/>
    <property type="molecule type" value="Genomic_DNA"/>
</dbReference>
<dbReference type="PANTHER" id="PTHR47529:SF1">
    <property type="entry name" value="PERIPLASMIC CHAPERONE PPID"/>
    <property type="match status" value="1"/>
</dbReference>
<dbReference type="PANTHER" id="PTHR47529">
    <property type="entry name" value="PEPTIDYL-PROLYL CIS-TRANS ISOMERASE D"/>
    <property type="match status" value="1"/>
</dbReference>
<keyword evidence="6 15" id="KW-1133">Transmembrane helix</keyword>
<evidence type="ECO:0000256" key="12">
    <source>
        <dbReference type="ARBA" id="ARBA00040743"/>
    </source>
</evidence>
<evidence type="ECO:0000256" key="15">
    <source>
        <dbReference type="SAM" id="Phobius"/>
    </source>
</evidence>